<accession>A0ABY8VZX8</accession>
<dbReference type="Proteomes" id="UP001236585">
    <property type="component" value="Chromosome"/>
</dbReference>
<sequence>MSRSLTLSLDAPVRVDEILAAFADADYWQARLAAFDSGTATLDSLRTDTDGGVTAALTVSLFANRLPKVVTALVPGEFTMARTETWRPVGDGTARATIDVTVPGAPVSAVGKVSLVPVDSGSRLDFSTTVRVNIPLVGGQVESFIVSRLGDEIGAVQRFTNAWIVTNR</sequence>
<dbReference type="InterPro" id="IPR019639">
    <property type="entry name" value="DUF2505"/>
</dbReference>
<evidence type="ECO:0000313" key="2">
    <source>
        <dbReference type="Proteomes" id="UP001236585"/>
    </source>
</evidence>
<gene>
    <name evidence="1" type="ORF">PT015_06795</name>
</gene>
<name>A0ABY8VZX8_9MYCO</name>
<organism evidence="1 2">
    <name type="scientific">Candidatus Mycobacterium wuenschmannii</name>
    <dbReference type="NCBI Taxonomy" id="3027808"/>
    <lineage>
        <taxon>Bacteria</taxon>
        <taxon>Bacillati</taxon>
        <taxon>Actinomycetota</taxon>
        <taxon>Actinomycetes</taxon>
        <taxon>Mycobacteriales</taxon>
        <taxon>Mycobacteriaceae</taxon>
        <taxon>Mycobacterium</taxon>
    </lineage>
</organism>
<dbReference type="SUPFAM" id="SSF55961">
    <property type="entry name" value="Bet v1-like"/>
    <property type="match status" value="1"/>
</dbReference>
<dbReference type="Pfam" id="PF10698">
    <property type="entry name" value="DUF2505"/>
    <property type="match status" value="1"/>
</dbReference>
<dbReference type="EMBL" id="CP126981">
    <property type="protein sequence ID" value="WIM89158.1"/>
    <property type="molecule type" value="Genomic_DNA"/>
</dbReference>
<dbReference type="RefSeq" id="WP_285189771.1">
    <property type="nucleotide sequence ID" value="NZ_CP126981.1"/>
</dbReference>
<proteinExistence type="predicted"/>
<evidence type="ECO:0000313" key="1">
    <source>
        <dbReference type="EMBL" id="WIM89158.1"/>
    </source>
</evidence>
<keyword evidence="2" id="KW-1185">Reference proteome</keyword>
<reference evidence="1 2" key="1">
    <citation type="journal article" date="2023" name="Microbiol. Resour. Announc.">
        <title>Complete Genome Sequence of Mycobacterium wuenschmanii, a novel Nontuberculous Mycobacterium Isolated from a captive population of Amazon Milk Frogs.</title>
        <authorList>
            <person name="Hicks J."/>
            <person name="Zeineldin M."/>
            <person name="Ward H."/>
            <person name="Wuenschmann A."/>
            <person name="Camp P."/>
            <person name="Farrell D."/>
            <person name="Lehman K."/>
            <person name="Thacker T."/>
            <person name="Cuthbert E."/>
        </authorList>
    </citation>
    <scope>NUCLEOTIDE SEQUENCE [LARGE SCALE GENOMIC DNA]</scope>
    <source>
        <strain evidence="1 2">Wuenschmanii</strain>
    </source>
</reference>
<protein>
    <submittedName>
        <fullName evidence="1">DUF2505 domain-containing protein</fullName>
    </submittedName>
</protein>